<name>A0AAJ0D5U3_9PEZI</name>
<dbReference type="Proteomes" id="UP001271007">
    <property type="component" value="Unassembled WGS sequence"/>
</dbReference>
<keyword evidence="2" id="KW-1185">Reference proteome</keyword>
<proteinExistence type="predicted"/>
<gene>
    <name evidence="1" type="ORF">LTR09_011748</name>
</gene>
<reference evidence="1" key="1">
    <citation type="submission" date="2023-04" db="EMBL/GenBank/DDBJ databases">
        <title>Black Yeasts Isolated from many extreme environments.</title>
        <authorList>
            <person name="Coleine C."/>
            <person name="Stajich J.E."/>
            <person name="Selbmann L."/>
        </authorList>
    </citation>
    <scope>NUCLEOTIDE SEQUENCE</scope>
    <source>
        <strain evidence="1">CCFEE 5312</strain>
    </source>
</reference>
<dbReference type="EMBL" id="JAWDJX010000079">
    <property type="protein sequence ID" value="KAK3046817.1"/>
    <property type="molecule type" value="Genomic_DNA"/>
</dbReference>
<organism evidence="1 2">
    <name type="scientific">Extremus antarcticus</name>
    <dbReference type="NCBI Taxonomy" id="702011"/>
    <lineage>
        <taxon>Eukaryota</taxon>
        <taxon>Fungi</taxon>
        <taxon>Dikarya</taxon>
        <taxon>Ascomycota</taxon>
        <taxon>Pezizomycotina</taxon>
        <taxon>Dothideomycetes</taxon>
        <taxon>Dothideomycetidae</taxon>
        <taxon>Mycosphaerellales</taxon>
        <taxon>Extremaceae</taxon>
        <taxon>Extremus</taxon>
    </lineage>
</organism>
<accession>A0AAJ0D5U3</accession>
<comment type="caution">
    <text evidence="1">The sequence shown here is derived from an EMBL/GenBank/DDBJ whole genome shotgun (WGS) entry which is preliminary data.</text>
</comment>
<evidence type="ECO:0000313" key="1">
    <source>
        <dbReference type="EMBL" id="KAK3046817.1"/>
    </source>
</evidence>
<protein>
    <submittedName>
        <fullName evidence="1">Uncharacterized protein</fullName>
    </submittedName>
</protein>
<dbReference type="AlphaFoldDB" id="A0AAJ0D5U3"/>
<sequence length="246" mass="27714">MSENIRPNDTQLPPLANATVDVFVLHTNRPSPRAPPLNAPSPSREELLAEHRYAVQAVRDIIRHHPAARDVGGAADTALFSQCTRSDLLDAIQYTSYYLALVMSEAQHAERRRLFENIYGSLKGDAYVTLPADWLTYSGTDWRSVRDSLGQDAGPMKALKFEHLAQAELCEACSWFLKELRVWMRESETRDAEARDVEVRRQAEARAAEARDDVEAVFAGVWIYYELVHMRCETLGAIIVSWLPGG</sequence>
<evidence type="ECO:0000313" key="2">
    <source>
        <dbReference type="Proteomes" id="UP001271007"/>
    </source>
</evidence>